<dbReference type="InterPro" id="IPR036249">
    <property type="entry name" value="Thioredoxin-like_sf"/>
</dbReference>
<reference evidence="2 3" key="1">
    <citation type="journal article" date="2015" name="Genome Announc.">
        <title>Draft Genome Sequences of Marine Isolates of Thalassomonas viridans and Thalassomonas actiniarum.</title>
        <authorList>
            <person name="Olonade I."/>
            <person name="van Zyl L.J."/>
            <person name="Trindade M."/>
        </authorList>
    </citation>
    <scope>NUCLEOTIDE SEQUENCE [LARGE SCALE GENOMIC DNA]</scope>
    <source>
        <strain evidence="2 3">XOM25</strain>
    </source>
</reference>
<proteinExistence type="predicted"/>
<dbReference type="KEGG" id="tvd:SG34_026860"/>
<dbReference type="SUPFAM" id="SSF52833">
    <property type="entry name" value="Thioredoxin-like"/>
    <property type="match status" value="1"/>
</dbReference>
<dbReference type="Gene3D" id="1.20.1050.10">
    <property type="match status" value="1"/>
</dbReference>
<accession>A0AAE9Z143</accession>
<evidence type="ECO:0000313" key="3">
    <source>
        <dbReference type="Proteomes" id="UP000032352"/>
    </source>
</evidence>
<gene>
    <name evidence="2" type="ORF">SG34_026860</name>
</gene>
<dbReference type="InterPro" id="IPR004045">
    <property type="entry name" value="Glutathione_S-Trfase_N"/>
</dbReference>
<evidence type="ECO:0000259" key="1">
    <source>
        <dbReference type="PROSITE" id="PS50404"/>
    </source>
</evidence>
<sequence length="189" mass="21847">MQLLGSTTSPYVRRIRLYLQDREYEFIDLDIFAPDDRARLTVNNPALKVPVLIDGEQNIYDSRVIYRYLADKFSGPDLSWEQENLLTLIDAANDSFVTLLLAARSGLDTGEDKLLFNLQNERVGEILARLNEAVAAGKFGQWHYPEICLFCLLDWVNFRALYDFSHLSHLTAFHQQNLQHKGIRETDPR</sequence>
<dbReference type="Pfam" id="PF13417">
    <property type="entry name" value="GST_N_3"/>
    <property type="match status" value="1"/>
</dbReference>
<organism evidence="2 3">
    <name type="scientific">Thalassomonas viridans</name>
    <dbReference type="NCBI Taxonomy" id="137584"/>
    <lineage>
        <taxon>Bacteria</taxon>
        <taxon>Pseudomonadati</taxon>
        <taxon>Pseudomonadota</taxon>
        <taxon>Gammaproteobacteria</taxon>
        <taxon>Alteromonadales</taxon>
        <taxon>Colwelliaceae</taxon>
        <taxon>Thalassomonas</taxon>
    </lineage>
</organism>
<dbReference type="Gene3D" id="3.40.30.10">
    <property type="entry name" value="Glutaredoxin"/>
    <property type="match status" value="1"/>
</dbReference>
<dbReference type="Proteomes" id="UP000032352">
    <property type="component" value="Chromosome"/>
</dbReference>
<protein>
    <submittedName>
        <fullName evidence="2">Glutathione S-transferase family protein</fullName>
    </submittedName>
</protein>
<dbReference type="AlphaFoldDB" id="A0AAE9Z143"/>
<dbReference type="EMBL" id="CP059733">
    <property type="protein sequence ID" value="WDE04886.1"/>
    <property type="molecule type" value="Genomic_DNA"/>
</dbReference>
<evidence type="ECO:0000313" key="2">
    <source>
        <dbReference type="EMBL" id="WDE04886.1"/>
    </source>
</evidence>
<dbReference type="RefSeq" id="WP_044841241.1">
    <property type="nucleotide sequence ID" value="NZ_CP059733.1"/>
</dbReference>
<dbReference type="PROSITE" id="PS50404">
    <property type="entry name" value="GST_NTER"/>
    <property type="match status" value="1"/>
</dbReference>
<name>A0AAE9Z143_9GAMM</name>
<keyword evidence="3" id="KW-1185">Reference proteome</keyword>
<feature type="domain" description="GST N-terminal" evidence="1">
    <location>
        <begin position="1"/>
        <end position="77"/>
    </location>
</feature>
<reference evidence="2 3" key="2">
    <citation type="journal article" date="2022" name="Mar. Drugs">
        <title>Bioassay-Guided Fractionation Leads to the Detection of Cholic Acid Generated by the Rare Thalassomonas sp.</title>
        <authorList>
            <person name="Pheiffer F."/>
            <person name="Schneider Y.K."/>
            <person name="Hansen E.H."/>
            <person name="Andersen J.H."/>
            <person name="Isaksson J."/>
            <person name="Busche T."/>
            <person name="R C."/>
            <person name="Kalinowski J."/>
            <person name="Zyl L.V."/>
            <person name="Trindade M."/>
        </authorList>
    </citation>
    <scope>NUCLEOTIDE SEQUENCE [LARGE SCALE GENOMIC DNA]</scope>
    <source>
        <strain evidence="2 3">XOM25</strain>
    </source>
</reference>